<evidence type="ECO:0000313" key="3">
    <source>
        <dbReference type="EMBL" id="BCK85651.1"/>
    </source>
</evidence>
<sequence>MKDFNEAKKAYESVSVPEELNDRVQAGIRQGKRNRSRHVWSRSLGTAAACFAVLVGVLNLSPTVASAAADVPVLGGLFQVLTVRDYETEEGGIDYAVSVPGVESGSELAQQVNEEIQKRVDAHLAQAQADWAEYQDAFFATGGTEEEWGGRQMDVVIDYEIKSQSETTVSFVVDFAEGWVSAQQQRFCYNLDLADNRNITLQDLLGEDWVNICNNAVEAYIANSTDSEGFTFFFTPEEGGFTTVDADTAFYISESGAPVLVFPEYSIAAGAAGIVEIPVD</sequence>
<evidence type="ECO:0000313" key="4">
    <source>
        <dbReference type="Proteomes" id="UP000679848"/>
    </source>
</evidence>
<dbReference type="Gene3D" id="3.30.565.40">
    <property type="entry name" value="Fervidobacterium nodosum Rt17-B1 like"/>
    <property type="match status" value="1"/>
</dbReference>
<dbReference type="InterPro" id="IPR021729">
    <property type="entry name" value="DUF3298"/>
</dbReference>
<geneLocation type="plasmid" evidence="3 4">
    <name>pMM59_01</name>
</geneLocation>
<name>A0A810QJR6_9FIRM</name>
<evidence type="ECO:0000256" key="1">
    <source>
        <dbReference type="SAM" id="Phobius"/>
    </source>
</evidence>
<dbReference type="RefSeq" id="WP_213543719.1">
    <property type="nucleotide sequence ID" value="NZ_AP023421.1"/>
</dbReference>
<dbReference type="Proteomes" id="UP000679848">
    <property type="component" value="Plasmid pMM59_01"/>
</dbReference>
<gene>
    <name evidence="3" type="ORF">MM59RIKEN_29700</name>
</gene>
<keyword evidence="1" id="KW-1133">Transmembrane helix</keyword>
<feature type="transmembrane region" description="Helical" evidence="1">
    <location>
        <begin position="39"/>
        <end position="58"/>
    </location>
</feature>
<accession>A0A810QJR6</accession>
<dbReference type="AlphaFoldDB" id="A0A810QJR6"/>
<dbReference type="InterPro" id="IPR037126">
    <property type="entry name" value="PdaC/RsiV-like_sf"/>
</dbReference>
<feature type="domain" description="DUF3298" evidence="2">
    <location>
        <begin position="204"/>
        <end position="279"/>
    </location>
</feature>
<reference evidence="3" key="1">
    <citation type="submission" date="2020-09" db="EMBL/GenBank/DDBJ databases">
        <title>New species isolated from human feces.</title>
        <authorList>
            <person name="Kitahara M."/>
            <person name="Shigeno Y."/>
            <person name="Shime M."/>
            <person name="Matsumoto Y."/>
            <person name="Nakamura S."/>
            <person name="Motooka D."/>
            <person name="Fukuoka S."/>
            <person name="Nishikawa H."/>
            <person name="Benno Y."/>
        </authorList>
    </citation>
    <scope>NUCLEOTIDE SEQUENCE</scope>
    <source>
        <strain evidence="3">MM59</strain>
        <plasmid evidence="3">pMM59_01</plasmid>
    </source>
</reference>
<dbReference type="KEGG" id="pfaa:MM59RIKEN_29700"/>
<proteinExistence type="predicted"/>
<dbReference type="Pfam" id="PF11738">
    <property type="entry name" value="DUF3298"/>
    <property type="match status" value="1"/>
</dbReference>
<keyword evidence="1" id="KW-0812">Transmembrane</keyword>
<dbReference type="Gene3D" id="3.90.640.20">
    <property type="entry name" value="Heat-shock cognate protein, ATPase"/>
    <property type="match status" value="1"/>
</dbReference>
<keyword evidence="3" id="KW-0614">Plasmid</keyword>
<keyword evidence="4" id="KW-1185">Reference proteome</keyword>
<keyword evidence="1" id="KW-0472">Membrane</keyword>
<evidence type="ECO:0000259" key="2">
    <source>
        <dbReference type="Pfam" id="PF11738"/>
    </source>
</evidence>
<protein>
    <recommendedName>
        <fullName evidence="2">DUF3298 domain-containing protein</fullName>
    </recommendedName>
</protein>
<organism evidence="3 4">
    <name type="scientific">Pusillibacter faecalis</name>
    <dbReference type="NCBI Taxonomy" id="2714358"/>
    <lineage>
        <taxon>Bacteria</taxon>
        <taxon>Bacillati</taxon>
        <taxon>Bacillota</taxon>
        <taxon>Clostridia</taxon>
        <taxon>Eubacteriales</taxon>
        <taxon>Oscillospiraceae</taxon>
        <taxon>Pusillibacter</taxon>
    </lineage>
</organism>
<dbReference type="EMBL" id="AP023421">
    <property type="protein sequence ID" value="BCK85651.1"/>
    <property type="molecule type" value="Genomic_DNA"/>
</dbReference>